<dbReference type="AlphaFoldDB" id="A0A1H8EZV9"/>
<dbReference type="Pfam" id="PF23954">
    <property type="entry name" value="DUF7283"/>
    <property type="match status" value="1"/>
</dbReference>
<accession>A0A1H8EZV9</accession>
<evidence type="ECO:0000313" key="2">
    <source>
        <dbReference type="Proteomes" id="UP000198775"/>
    </source>
</evidence>
<reference evidence="2" key="1">
    <citation type="submission" date="2016-10" db="EMBL/GenBank/DDBJ databases">
        <authorList>
            <person name="Varghese N."/>
            <person name="Submissions S."/>
        </authorList>
    </citation>
    <scope>NUCLEOTIDE SEQUENCE [LARGE SCALE GENOMIC DNA]</scope>
    <source>
        <strain evidence="2">IBRC-M 10043</strain>
    </source>
</reference>
<protein>
    <submittedName>
        <fullName evidence="1">Uncharacterized protein</fullName>
    </submittedName>
</protein>
<gene>
    <name evidence="1" type="ORF">SAMN05216388_1002156</name>
</gene>
<keyword evidence="2" id="KW-1185">Reference proteome</keyword>
<dbReference type="OrthoDB" id="157493at2157"/>
<evidence type="ECO:0000313" key="1">
    <source>
        <dbReference type="EMBL" id="SEN25023.1"/>
    </source>
</evidence>
<dbReference type="InterPro" id="IPR055707">
    <property type="entry name" value="DUF7283"/>
</dbReference>
<sequence length="156" mass="16198">MFDAPIDTWYLWLGVATASALAFGVAVALPTTVPPDAQRAAATVDAVATSPHNATGEHSVDATAVELGSRRIALRNDGGTAHAAFAYGPVTPVRNGTDLAAVLRGHAPAAVFPNATAFRAAAAEARNRTRAWRETDGRLVARRVTWEGVDVTLVGA</sequence>
<organism evidence="1 2">
    <name type="scientific">Halorientalis persicus</name>
    <dbReference type="NCBI Taxonomy" id="1367881"/>
    <lineage>
        <taxon>Archaea</taxon>
        <taxon>Methanobacteriati</taxon>
        <taxon>Methanobacteriota</taxon>
        <taxon>Stenosarchaea group</taxon>
        <taxon>Halobacteria</taxon>
        <taxon>Halobacteriales</taxon>
        <taxon>Haloarculaceae</taxon>
        <taxon>Halorientalis</taxon>
    </lineage>
</organism>
<dbReference type="Proteomes" id="UP000198775">
    <property type="component" value="Unassembled WGS sequence"/>
</dbReference>
<dbReference type="RefSeq" id="WP_092657420.1">
    <property type="nucleotide sequence ID" value="NZ_FOCX01000002.1"/>
</dbReference>
<name>A0A1H8EZV9_9EURY</name>
<proteinExistence type="predicted"/>
<dbReference type="EMBL" id="FOCX01000002">
    <property type="protein sequence ID" value="SEN25023.1"/>
    <property type="molecule type" value="Genomic_DNA"/>
</dbReference>